<proteinExistence type="inferred from homology"/>
<evidence type="ECO:0000313" key="11">
    <source>
        <dbReference type="EMBL" id="AHK72248.1"/>
    </source>
</evidence>
<dbReference type="PANTHER" id="PTHR42894:SF1">
    <property type="entry name" value="N-(5'-PHOSPHORIBOSYL)ANTHRANILATE ISOMERASE"/>
    <property type="match status" value="1"/>
</dbReference>
<reference evidence="11 12" key="1">
    <citation type="journal article" date="2015" name="Appl. Microbiol. Biotechnol.">
        <title>The consequence of an additional NADH dehydrogenase paralog on the growth of Gluconobacter oxydans DSM3504.</title>
        <authorList>
            <person name="Kostner D."/>
            <person name="Luchterhand B."/>
            <person name="Junker A."/>
            <person name="Volland S."/>
            <person name="Daniel R."/>
            <person name="Buchs J."/>
            <person name="Liebl W."/>
            <person name="Ehrenreich A."/>
        </authorList>
    </citation>
    <scope>NUCLEOTIDE SEQUENCE [LARGE SCALE GENOMIC DNA]</scope>
    <source>
        <strain evidence="11">DSM 3504</strain>
    </source>
</reference>
<evidence type="ECO:0000256" key="5">
    <source>
        <dbReference type="ARBA" id="ARBA00022605"/>
    </source>
</evidence>
<dbReference type="Gene3D" id="3.20.20.70">
    <property type="entry name" value="Aldolase class I"/>
    <property type="match status" value="1"/>
</dbReference>
<keyword evidence="6 9" id="KW-0822">Tryptophan biosynthesis</keyword>
<dbReference type="InterPro" id="IPR001240">
    <property type="entry name" value="PRAI_dom"/>
</dbReference>
<dbReference type="EMBL" id="CP004373">
    <property type="protein sequence ID" value="AHK72248.1"/>
    <property type="molecule type" value="Genomic_DNA"/>
</dbReference>
<dbReference type="InterPro" id="IPR013785">
    <property type="entry name" value="Aldolase_TIM"/>
</dbReference>
<evidence type="ECO:0000256" key="9">
    <source>
        <dbReference type="HAMAP-Rule" id="MF_00135"/>
    </source>
</evidence>
<dbReference type="GO" id="GO:0000162">
    <property type="term" value="P:L-tryptophan biosynthetic process"/>
    <property type="evidence" value="ECO:0007669"/>
    <property type="project" value="UniProtKB-UniRule"/>
</dbReference>
<protein>
    <recommendedName>
        <fullName evidence="4 9">N-(5'-phosphoribosyl)anthranilate isomerase</fullName>
        <shortName evidence="9">PRAI</shortName>
        <ecNumber evidence="3 9">5.3.1.24</ecNumber>
    </recommendedName>
</protein>
<gene>
    <name evidence="9 11" type="primary">trpF</name>
    <name evidence="11" type="ORF">GLS_c23790</name>
</gene>
<evidence type="ECO:0000256" key="1">
    <source>
        <dbReference type="ARBA" id="ARBA00001164"/>
    </source>
</evidence>
<dbReference type="HAMAP" id="MF_00135">
    <property type="entry name" value="PRAI"/>
    <property type="match status" value="1"/>
</dbReference>
<dbReference type="KEGG" id="goy:GLS_c23790"/>
<comment type="pathway">
    <text evidence="2 9">Amino-acid biosynthesis; L-tryptophan biosynthesis; L-tryptophan from chorismate: step 3/5.</text>
</comment>
<dbReference type="GO" id="GO:0004640">
    <property type="term" value="F:phosphoribosylanthranilate isomerase activity"/>
    <property type="evidence" value="ECO:0007669"/>
    <property type="project" value="UniProtKB-UniRule"/>
</dbReference>
<evidence type="ECO:0000256" key="2">
    <source>
        <dbReference type="ARBA" id="ARBA00004664"/>
    </source>
</evidence>
<evidence type="ECO:0000259" key="10">
    <source>
        <dbReference type="Pfam" id="PF00697"/>
    </source>
</evidence>
<comment type="similarity">
    <text evidence="9">Belongs to the TrpF family.</text>
</comment>
<evidence type="ECO:0000256" key="6">
    <source>
        <dbReference type="ARBA" id="ARBA00022822"/>
    </source>
</evidence>
<dbReference type="HOGENOM" id="CLU_076364_1_1_5"/>
<dbReference type="CDD" id="cd00405">
    <property type="entry name" value="PRAI"/>
    <property type="match status" value="1"/>
</dbReference>
<evidence type="ECO:0000256" key="4">
    <source>
        <dbReference type="ARBA" id="ARBA00022272"/>
    </source>
</evidence>
<evidence type="ECO:0000313" key="12">
    <source>
        <dbReference type="Proteomes" id="UP000031656"/>
    </source>
</evidence>
<dbReference type="SUPFAM" id="SSF51366">
    <property type="entry name" value="Ribulose-phoshate binding barrel"/>
    <property type="match status" value="1"/>
</dbReference>
<dbReference type="EC" id="5.3.1.24" evidence="3 9"/>
<dbReference type="InterPro" id="IPR011060">
    <property type="entry name" value="RibuloseP-bd_barrel"/>
</dbReference>
<dbReference type="InterPro" id="IPR044643">
    <property type="entry name" value="TrpF_fam"/>
</dbReference>
<keyword evidence="5 9" id="KW-0028">Amino-acid biosynthesis</keyword>
<dbReference type="PANTHER" id="PTHR42894">
    <property type="entry name" value="N-(5'-PHOSPHORIBOSYL)ANTHRANILATE ISOMERASE"/>
    <property type="match status" value="1"/>
</dbReference>
<organism evidence="11 12">
    <name type="scientific">Gluconobacter oxydans DSM 3504</name>
    <dbReference type="NCBI Taxonomy" id="1288313"/>
    <lineage>
        <taxon>Bacteria</taxon>
        <taxon>Pseudomonadati</taxon>
        <taxon>Pseudomonadota</taxon>
        <taxon>Alphaproteobacteria</taxon>
        <taxon>Acetobacterales</taxon>
        <taxon>Acetobacteraceae</taxon>
        <taxon>Gluconobacter</taxon>
    </lineage>
</organism>
<evidence type="ECO:0000256" key="7">
    <source>
        <dbReference type="ARBA" id="ARBA00023141"/>
    </source>
</evidence>
<keyword evidence="8 9" id="KW-0413">Isomerase</keyword>
<dbReference type="Proteomes" id="UP000031656">
    <property type="component" value="Chromosome"/>
</dbReference>
<dbReference type="Pfam" id="PF00697">
    <property type="entry name" value="PRAI"/>
    <property type="match status" value="1"/>
</dbReference>
<keyword evidence="7 9" id="KW-0057">Aromatic amino acid biosynthesis</keyword>
<accession>A0A067Z6P6</accession>
<dbReference type="RefSeq" id="WP_041112405.1">
    <property type="nucleotide sequence ID" value="NZ_CP004373.1"/>
</dbReference>
<sequence>MTGVKICGIRDTQTMALCARLKVDWVGFVFCDASPRFVTADDALRLHESAPSGQEGGPLRVGLFVKSDDDFIAQVLRTVPLDILQIYDTPERAIEIQSRFGRPVWQACGIARHSDLPTNPDMAGYVIEAPKQEQDHRPGGLGRTFDWSLTRNWTPPSFWMLAGGLNPGNVQRAILESQAPAVDVSSGVEAAPGCKSAELIEKFVQNSRKALDLRPKLS</sequence>
<dbReference type="UniPathway" id="UPA00035">
    <property type="reaction ID" value="UER00042"/>
</dbReference>
<feature type="domain" description="N-(5'phosphoribosyl) anthranilate isomerase (PRAI)" evidence="10">
    <location>
        <begin position="4"/>
        <end position="206"/>
    </location>
</feature>
<comment type="catalytic activity">
    <reaction evidence="1 9">
        <text>N-(5-phospho-beta-D-ribosyl)anthranilate = 1-(2-carboxyphenylamino)-1-deoxy-D-ribulose 5-phosphate</text>
        <dbReference type="Rhea" id="RHEA:21540"/>
        <dbReference type="ChEBI" id="CHEBI:18277"/>
        <dbReference type="ChEBI" id="CHEBI:58613"/>
        <dbReference type="EC" id="5.3.1.24"/>
    </reaction>
</comment>
<evidence type="ECO:0000256" key="8">
    <source>
        <dbReference type="ARBA" id="ARBA00023235"/>
    </source>
</evidence>
<dbReference type="AlphaFoldDB" id="A0A067Z6P6"/>
<evidence type="ECO:0000256" key="3">
    <source>
        <dbReference type="ARBA" id="ARBA00012572"/>
    </source>
</evidence>
<dbReference type="GeneID" id="56906602"/>
<name>A0A067Z6P6_GLUOY</name>